<dbReference type="EMBL" id="CM045771">
    <property type="protein sequence ID" value="KAI7989495.1"/>
    <property type="molecule type" value="Genomic_DNA"/>
</dbReference>
<sequence length="230" mass="25762">MGLGLLASRALSFKSPNPRYAIVRTVVSTAELEKLEVAAEAQPPLDDLQNRTPVGGARVHFSNPGRRNRGEFNNHEAARLRDSLRLFEEEEPILRMRRLMNEAIADERFEDAARYRDEQKDIAPHSLLKCSSDATTLIDDRSKAILRFHSPKKTKGRNFQEESDANRNNRLSSLFDSLDSDGDADASSLSHSTKIGNKDLDLVSLIFVHVRILTIVCIRSMGTNTTIFGV</sequence>
<keyword evidence="2" id="KW-1185">Reference proteome</keyword>
<name>A0ACC0FL51_9ERIC</name>
<accession>A0ACC0FL51</accession>
<protein>
    <submittedName>
        <fullName evidence="1">Uncharacterized protein</fullName>
    </submittedName>
</protein>
<evidence type="ECO:0000313" key="1">
    <source>
        <dbReference type="EMBL" id="KAI7989495.1"/>
    </source>
</evidence>
<reference evidence="1 2" key="1">
    <citation type="journal article" date="2022" name="Plant J.">
        <title>Chromosome-level genome of Camellia lanceoleosa provides a valuable resource for understanding genome evolution and self-incompatibility.</title>
        <authorList>
            <person name="Gong W."/>
            <person name="Xiao S."/>
            <person name="Wang L."/>
            <person name="Liao Z."/>
            <person name="Chang Y."/>
            <person name="Mo W."/>
            <person name="Hu G."/>
            <person name="Li W."/>
            <person name="Zhao G."/>
            <person name="Zhu H."/>
            <person name="Hu X."/>
            <person name="Ji K."/>
            <person name="Xiang X."/>
            <person name="Song Q."/>
            <person name="Yuan D."/>
            <person name="Jin S."/>
            <person name="Zhang L."/>
        </authorList>
    </citation>
    <scope>NUCLEOTIDE SEQUENCE [LARGE SCALE GENOMIC DNA]</scope>
    <source>
        <strain evidence="1">SQ_2022a</strain>
    </source>
</reference>
<dbReference type="Proteomes" id="UP001060215">
    <property type="component" value="Chromosome 14"/>
</dbReference>
<evidence type="ECO:0000313" key="2">
    <source>
        <dbReference type="Proteomes" id="UP001060215"/>
    </source>
</evidence>
<organism evidence="1 2">
    <name type="scientific">Camellia lanceoleosa</name>
    <dbReference type="NCBI Taxonomy" id="1840588"/>
    <lineage>
        <taxon>Eukaryota</taxon>
        <taxon>Viridiplantae</taxon>
        <taxon>Streptophyta</taxon>
        <taxon>Embryophyta</taxon>
        <taxon>Tracheophyta</taxon>
        <taxon>Spermatophyta</taxon>
        <taxon>Magnoliopsida</taxon>
        <taxon>eudicotyledons</taxon>
        <taxon>Gunneridae</taxon>
        <taxon>Pentapetalae</taxon>
        <taxon>asterids</taxon>
        <taxon>Ericales</taxon>
        <taxon>Theaceae</taxon>
        <taxon>Camellia</taxon>
    </lineage>
</organism>
<gene>
    <name evidence="1" type="ORF">LOK49_LG13G00193</name>
</gene>
<comment type="caution">
    <text evidence="1">The sequence shown here is derived from an EMBL/GenBank/DDBJ whole genome shotgun (WGS) entry which is preliminary data.</text>
</comment>
<proteinExistence type="predicted"/>